<organism evidence="5 6">
    <name type="scientific">Oceanobacillus profundus</name>
    <dbReference type="NCBI Taxonomy" id="372463"/>
    <lineage>
        <taxon>Bacteria</taxon>
        <taxon>Bacillati</taxon>
        <taxon>Bacillota</taxon>
        <taxon>Bacilli</taxon>
        <taxon>Bacillales</taxon>
        <taxon>Bacillaceae</taxon>
        <taxon>Oceanobacillus</taxon>
    </lineage>
</organism>
<dbReference type="Gene3D" id="1.10.101.10">
    <property type="entry name" value="PGBD-like superfamily/PGBD"/>
    <property type="match status" value="11"/>
</dbReference>
<dbReference type="InterPro" id="IPR050695">
    <property type="entry name" value="N-acetylmuramoyl_amidase_3"/>
</dbReference>
<dbReference type="GO" id="GO:0009253">
    <property type="term" value="P:peptidoglycan catabolic process"/>
    <property type="evidence" value="ECO:0007669"/>
    <property type="project" value="InterPro"/>
</dbReference>
<dbReference type="OrthoDB" id="9816557at2"/>
<dbReference type="SUPFAM" id="SSF53187">
    <property type="entry name" value="Zn-dependent exopeptidases"/>
    <property type="match status" value="1"/>
</dbReference>
<evidence type="ECO:0000256" key="1">
    <source>
        <dbReference type="ARBA" id="ARBA00022801"/>
    </source>
</evidence>
<feature type="compositionally biased region" description="Basic and acidic residues" evidence="2">
    <location>
        <begin position="193"/>
        <end position="203"/>
    </location>
</feature>
<accession>A0A417YNW5</accession>
<reference evidence="5 6" key="1">
    <citation type="journal article" date="2007" name="Int. J. Syst. Evol. Microbiol.">
        <title>Oceanobacillus profundus sp. nov., isolated from a deep-sea sediment core.</title>
        <authorList>
            <person name="Kim Y.G."/>
            <person name="Choi D.H."/>
            <person name="Hyun S."/>
            <person name="Cho B.C."/>
        </authorList>
    </citation>
    <scope>NUCLEOTIDE SEQUENCE [LARGE SCALE GENOMIC DNA]</scope>
    <source>
        <strain evidence="5 6">DSM 18246</strain>
    </source>
</reference>
<dbReference type="EMBL" id="QWEH01000001">
    <property type="protein sequence ID" value="RHW35512.1"/>
    <property type="molecule type" value="Genomic_DNA"/>
</dbReference>
<keyword evidence="1" id="KW-0378">Hydrolase</keyword>
<proteinExistence type="predicted"/>
<name>A0A417YNW5_9BACI</name>
<feature type="signal peptide" evidence="3">
    <location>
        <begin position="1"/>
        <end position="24"/>
    </location>
</feature>
<dbReference type="AlphaFoldDB" id="A0A417YNW5"/>
<dbReference type="InterPro" id="IPR036365">
    <property type="entry name" value="PGBD-like_sf"/>
</dbReference>
<protein>
    <recommendedName>
        <fullName evidence="4">MurNAc-LAA domain-containing protein</fullName>
    </recommendedName>
</protein>
<gene>
    <name evidence="5" type="ORF">D1B32_02495</name>
</gene>
<dbReference type="Gene3D" id="3.40.630.40">
    <property type="entry name" value="Zn-dependent exopeptidases"/>
    <property type="match status" value="1"/>
</dbReference>
<feature type="domain" description="MurNAc-LAA" evidence="4">
    <location>
        <begin position="915"/>
        <end position="1026"/>
    </location>
</feature>
<dbReference type="Proteomes" id="UP000285456">
    <property type="component" value="Unassembled WGS sequence"/>
</dbReference>
<dbReference type="InterPro" id="IPR002508">
    <property type="entry name" value="MurNAc-LAA_cat"/>
</dbReference>
<dbReference type="PANTHER" id="PTHR30404">
    <property type="entry name" value="N-ACETYLMURAMOYL-L-ALANINE AMIDASE"/>
    <property type="match status" value="1"/>
</dbReference>
<evidence type="ECO:0000313" key="6">
    <source>
        <dbReference type="Proteomes" id="UP000285456"/>
    </source>
</evidence>
<dbReference type="SUPFAM" id="SSF47090">
    <property type="entry name" value="PGBD-like"/>
    <property type="match status" value="11"/>
</dbReference>
<dbReference type="InterPro" id="IPR002477">
    <property type="entry name" value="Peptidoglycan-bd-like"/>
</dbReference>
<dbReference type="Pfam" id="PF01520">
    <property type="entry name" value="Amidase_3"/>
    <property type="match status" value="1"/>
</dbReference>
<dbReference type="CDD" id="cd02696">
    <property type="entry name" value="MurNAc-LAA"/>
    <property type="match status" value="1"/>
</dbReference>
<evidence type="ECO:0000259" key="4">
    <source>
        <dbReference type="SMART" id="SM00646"/>
    </source>
</evidence>
<evidence type="ECO:0000256" key="2">
    <source>
        <dbReference type="SAM" id="MobiDB-lite"/>
    </source>
</evidence>
<dbReference type="GO" id="GO:0008745">
    <property type="term" value="F:N-acetylmuramoyl-L-alanine amidase activity"/>
    <property type="evidence" value="ECO:0007669"/>
    <property type="project" value="InterPro"/>
</dbReference>
<keyword evidence="6" id="KW-1185">Reference proteome</keyword>
<sequence length="1034" mass="116456">MKKYIHAAALLLLFLAIPVEGINAETSNEPAGTQENALVGKEALHKLGFYHVNIDDASGGELQSAIKEFQLYHGLSNSGMVDEETEMKIESELQESYFFGDSDPEILELQQTLITLGYGEWEPSTEFELSTEGAVLAFQEDHTDLIVTGVLDTKTQLKIKLEIEKIKEAAAPSEPEVEGESAADSVESAEETTANKDSKKQEETSGAAVEETRATAASELMAEPENTLQRGMRSQAVKELQENLVRLGFGDWDTTTYFGSTTEGAVKDFQSYHGLTVNGIYDTNTQEKLEFELLNTYFYGNRSTEILDLQDRLIMLGYGNWNPTVRFGPTTENAVLAFQESYSDLKVTGVLDTKTQAKLKLETEVLKKGLRSDEVKELQENLIRLGFGNWNPTTYFGSTTESALKDFQEYHVLSVTGTFDEATENKLESELQDSYFYGDRDNEIIEIQNRLIMLGFGNWDPTVRFGPTTERAILTFQEYYADLKVTGVIDTKTQAKLKQETEDLLHKGVRSDAVKELQQELIRLGFGNWNPTTYFGSTTEKAVKAFQKYYGLNVNGIFNRITQDRLEEIGSLPLGPGLKRPDVKNYQETLMQLGFATWTNATECFCAKTEKATKEFQKYHGLPVTGIVDENTEKKLESELRDSYFYDDRDAEIVELQNRLIALGFGSWNPTVRFGPTTERAVIAFQKYYSGLKVTGVLDTKTQERIKFETENVLHKGVRSNAVKELQENLIRLGFGSWNPTNYYGSTTEGAVERFQKHYSLNVNGIYDTITEEKLEGVLNSPYQYGKTSSNIRVLQEQLINLGFGNWNPTNFFGTITEGAVKSFQKQHGLPVSGIADEITLREIEKAVKNKVVKIFLDPGHGGSDPGGSAYGLQEKTVVLDIALKTRAILTNNYRGIEVKLSRTNDRFIPLNERTDMANEWGADYFVSFHTNAFNGSARGFETFIYNGSVSNETKQRQRDIHNYLINRINVSDRGIQRANFHVLRETNMPSILLEYMFIDNIAENHLLKSASYRTSLAQYTADAIARSYGLKRK</sequence>
<dbReference type="RefSeq" id="WP_118888536.1">
    <property type="nucleotide sequence ID" value="NZ_PHUT01000001.1"/>
</dbReference>
<feature type="chain" id="PRO_5019017104" description="MurNAc-LAA domain-containing protein" evidence="3">
    <location>
        <begin position="25"/>
        <end position="1034"/>
    </location>
</feature>
<evidence type="ECO:0000256" key="3">
    <source>
        <dbReference type="SAM" id="SignalP"/>
    </source>
</evidence>
<dbReference type="InterPro" id="IPR036366">
    <property type="entry name" value="PGBDSf"/>
</dbReference>
<dbReference type="GO" id="GO:0030288">
    <property type="term" value="C:outer membrane-bounded periplasmic space"/>
    <property type="evidence" value="ECO:0007669"/>
    <property type="project" value="TreeGrafter"/>
</dbReference>
<keyword evidence="3" id="KW-0732">Signal</keyword>
<feature type="region of interest" description="Disordered" evidence="2">
    <location>
        <begin position="169"/>
        <end position="213"/>
    </location>
</feature>
<comment type="caution">
    <text evidence="5">The sequence shown here is derived from an EMBL/GenBank/DDBJ whole genome shotgun (WGS) entry which is preliminary data.</text>
</comment>
<evidence type="ECO:0000313" key="5">
    <source>
        <dbReference type="EMBL" id="RHW35512.1"/>
    </source>
</evidence>
<dbReference type="Pfam" id="PF01471">
    <property type="entry name" value="PG_binding_1"/>
    <property type="match status" value="11"/>
</dbReference>
<dbReference type="PANTHER" id="PTHR30404:SF0">
    <property type="entry name" value="N-ACETYLMURAMOYL-L-ALANINE AMIDASE AMIC"/>
    <property type="match status" value="1"/>
</dbReference>
<dbReference type="SMART" id="SM00646">
    <property type="entry name" value="Ami_3"/>
    <property type="match status" value="1"/>
</dbReference>